<proteinExistence type="predicted"/>
<accession>A0A2T3NHX9</accession>
<organism evidence="2 3">
    <name type="scientific">Photobacterium rosenbergii</name>
    <dbReference type="NCBI Taxonomy" id="294936"/>
    <lineage>
        <taxon>Bacteria</taxon>
        <taxon>Pseudomonadati</taxon>
        <taxon>Pseudomonadota</taxon>
        <taxon>Gammaproteobacteria</taxon>
        <taxon>Vibrionales</taxon>
        <taxon>Vibrionaceae</taxon>
        <taxon>Photobacterium</taxon>
    </lineage>
</organism>
<dbReference type="RefSeq" id="WP_107297830.1">
    <property type="nucleotide sequence ID" value="NZ_PYMB01000002.1"/>
</dbReference>
<dbReference type="PROSITE" id="PS51257">
    <property type="entry name" value="PROKAR_LIPOPROTEIN"/>
    <property type="match status" value="1"/>
</dbReference>
<protein>
    <submittedName>
        <fullName evidence="2">Para-nitrobenzyl esterase</fullName>
    </submittedName>
</protein>
<evidence type="ECO:0000313" key="3">
    <source>
        <dbReference type="Proteomes" id="UP000241346"/>
    </source>
</evidence>
<dbReference type="Gene3D" id="3.40.50.1820">
    <property type="entry name" value="alpha/beta hydrolase"/>
    <property type="match status" value="1"/>
</dbReference>
<dbReference type="InterPro" id="IPR029058">
    <property type="entry name" value="AB_hydrolase_fold"/>
</dbReference>
<sequence length="676" mass="74703">MKLFTRTLVATTIAMGLAACGGDNKNESPVNNSAVVYSDNATITGVTETVQINNIQGETEKVQIEAYKGIRFAEAGRFQHSQVKSLSGNIAAIDFGDICPQSSASTTTQSEDCLNLNIWRPANIENYGKLPVYVFIHGGLFETGSGSHKMNHGDVIVAQSVSDTALGERTEPFIAVTLNYRLGLLGSLWIDPEDDPKGGNYGIGDQKRALEWVNQNIGFFGGDSQDVTVFGQGAGASSIAILQQVTDEEQDPDRIDDIAGKYFSKAIMQSNSVGLALKSNKSAAALSESLVDFANTEYPEQSSENVLKNLPIDKLLVVQEKAKGIDTKISNKLSNLLSTYSTSSLLPYAPYIENYKKFITEKKGYHVTEQKHQVEFKVPTVLGFNEHESNSFASLIELLFLYNISDGDEQPLLLPELGYDTTINELFDHLTGEESELEDGLKETLETVRTVLGELIKLDLDQPVRQNMYPVVASLFFGSDTTSEIFKLEDYKPNNDQSLLDGGAAANIGKFHKLLNDLLFDCASYVLAQEQKQPVTLYQFKYNAGFSVWPIGDNDGILDKINGIVKSIGCLTGKACNGSELPFVFNNNYNMDEQKMLSLSGKDKALQSKMSRVWFTDEIFNQYDSESDNVWVVDKDGVFEEKYKWDAEYNQGQDPALQFGTCKVLKDNGILFNYMN</sequence>
<dbReference type="PANTHER" id="PTHR11559">
    <property type="entry name" value="CARBOXYLESTERASE"/>
    <property type="match status" value="1"/>
</dbReference>
<dbReference type="SUPFAM" id="SSF53474">
    <property type="entry name" value="alpha/beta-Hydrolases"/>
    <property type="match status" value="1"/>
</dbReference>
<comment type="caution">
    <text evidence="2">The sequence shown here is derived from an EMBL/GenBank/DDBJ whole genome shotgun (WGS) entry which is preliminary data.</text>
</comment>
<dbReference type="InterPro" id="IPR050309">
    <property type="entry name" value="Type-B_Carboxylest/Lipase"/>
</dbReference>
<dbReference type="OrthoDB" id="9775851at2"/>
<name>A0A2T3NHX9_9GAMM</name>
<reference evidence="2 3" key="1">
    <citation type="submission" date="2018-03" db="EMBL/GenBank/DDBJ databases">
        <title>Whole genome sequencing of Histamine producing bacteria.</title>
        <authorList>
            <person name="Butler K."/>
        </authorList>
    </citation>
    <scope>NUCLEOTIDE SEQUENCE [LARGE SCALE GENOMIC DNA]</scope>
    <source>
        <strain evidence="2 3">DSM 19138</strain>
    </source>
</reference>
<dbReference type="AlphaFoldDB" id="A0A2T3NHX9"/>
<dbReference type="InterPro" id="IPR002018">
    <property type="entry name" value="CarbesteraseB"/>
</dbReference>
<gene>
    <name evidence="2" type="ORF">C9J01_09210</name>
</gene>
<dbReference type="EMBL" id="PYMB01000002">
    <property type="protein sequence ID" value="PSW14591.1"/>
    <property type="molecule type" value="Genomic_DNA"/>
</dbReference>
<dbReference type="Proteomes" id="UP000241346">
    <property type="component" value="Unassembled WGS sequence"/>
</dbReference>
<evidence type="ECO:0000313" key="2">
    <source>
        <dbReference type="EMBL" id="PSW14591.1"/>
    </source>
</evidence>
<evidence type="ECO:0000259" key="1">
    <source>
        <dbReference type="Pfam" id="PF00135"/>
    </source>
</evidence>
<dbReference type="Pfam" id="PF00135">
    <property type="entry name" value="COesterase"/>
    <property type="match status" value="1"/>
</dbReference>
<feature type="domain" description="Carboxylesterase type B" evidence="1">
    <location>
        <begin position="55"/>
        <end position="615"/>
    </location>
</feature>